<evidence type="ECO:0000256" key="4">
    <source>
        <dbReference type="ARBA" id="ARBA00023110"/>
    </source>
</evidence>
<organism evidence="7">
    <name type="scientific">candidate division WOR-3 bacterium</name>
    <dbReference type="NCBI Taxonomy" id="2052148"/>
    <lineage>
        <taxon>Bacteria</taxon>
        <taxon>Bacteria division WOR-3</taxon>
    </lineage>
</organism>
<dbReference type="SUPFAM" id="SSF109998">
    <property type="entry name" value="Triger factor/SurA peptide-binding domain-like"/>
    <property type="match status" value="1"/>
</dbReference>
<dbReference type="AlphaFoldDB" id="A0A7V1EI65"/>
<dbReference type="PANTHER" id="PTHR47245:SF1">
    <property type="entry name" value="FOLDASE PROTEIN PRSA"/>
    <property type="match status" value="1"/>
</dbReference>
<feature type="transmembrane region" description="Helical" evidence="6">
    <location>
        <begin position="6"/>
        <end position="22"/>
    </location>
</feature>
<dbReference type="EC" id="5.2.1.8" evidence="2"/>
<keyword evidence="6" id="KW-0472">Membrane</keyword>
<comment type="catalytic activity">
    <reaction evidence="1">
        <text>[protein]-peptidylproline (omega=180) = [protein]-peptidylproline (omega=0)</text>
        <dbReference type="Rhea" id="RHEA:16237"/>
        <dbReference type="Rhea" id="RHEA-COMP:10747"/>
        <dbReference type="Rhea" id="RHEA-COMP:10748"/>
        <dbReference type="ChEBI" id="CHEBI:83833"/>
        <dbReference type="ChEBI" id="CHEBI:83834"/>
        <dbReference type="EC" id="5.2.1.8"/>
    </reaction>
</comment>
<protein>
    <recommendedName>
        <fullName evidence="2">peptidylprolyl isomerase</fullName>
        <ecNumber evidence="2">5.2.1.8</ecNumber>
    </recommendedName>
</protein>
<reference evidence="7" key="1">
    <citation type="journal article" date="2020" name="mSystems">
        <title>Genome- and Community-Level Interaction Insights into Carbon Utilization and Element Cycling Functions of Hydrothermarchaeota in Hydrothermal Sediment.</title>
        <authorList>
            <person name="Zhou Z."/>
            <person name="Liu Y."/>
            <person name="Xu W."/>
            <person name="Pan J."/>
            <person name="Luo Z.H."/>
            <person name="Li M."/>
        </authorList>
    </citation>
    <scope>NUCLEOTIDE SEQUENCE [LARGE SCALE GENOMIC DNA]</scope>
    <source>
        <strain evidence="7">SpSt-258</strain>
    </source>
</reference>
<dbReference type="InterPro" id="IPR027304">
    <property type="entry name" value="Trigger_fact/SurA_dom_sf"/>
</dbReference>
<accession>A0A7V1EI65</accession>
<evidence type="ECO:0000256" key="6">
    <source>
        <dbReference type="SAM" id="Phobius"/>
    </source>
</evidence>
<keyword evidence="4" id="KW-0697">Rotamase</keyword>
<evidence type="ECO:0000256" key="1">
    <source>
        <dbReference type="ARBA" id="ARBA00000971"/>
    </source>
</evidence>
<dbReference type="Gene3D" id="1.10.8.1040">
    <property type="match status" value="1"/>
</dbReference>
<dbReference type="EMBL" id="DSKY01000018">
    <property type="protein sequence ID" value="HDY59265.1"/>
    <property type="molecule type" value="Genomic_DNA"/>
</dbReference>
<keyword evidence="6" id="KW-1133">Transmembrane helix</keyword>
<evidence type="ECO:0000313" key="7">
    <source>
        <dbReference type="EMBL" id="HDY59265.1"/>
    </source>
</evidence>
<dbReference type="PANTHER" id="PTHR47245">
    <property type="entry name" value="PEPTIDYLPROLYL ISOMERASE"/>
    <property type="match status" value="1"/>
</dbReference>
<dbReference type="GO" id="GO:0003755">
    <property type="term" value="F:peptidyl-prolyl cis-trans isomerase activity"/>
    <property type="evidence" value="ECO:0007669"/>
    <property type="project" value="UniProtKB-KW"/>
</dbReference>
<evidence type="ECO:0000256" key="5">
    <source>
        <dbReference type="ARBA" id="ARBA00023235"/>
    </source>
</evidence>
<keyword evidence="6" id="KW-0812">Transmembrane</keyword>
<name>A0A7V1EI65_UNCW3</name>
<evidence type="ECO:0000256" key="3">
    <source>
        <dbReference type="ARBA" id="ARBA00022729"/>
    </source>
</evidence>
<gene>
    <name evidence="7" type="ORF">ENP86_06910</name>
</gene>
<comment type="caution">
    <text evidence="7">The sequence shown here is derived from an EMBL/GenBank/DDBJ whole genome shotgun (WGS) entry which is preliminary data.</text>
</comment>
<keyword evidence="3" id="KW-0732">Signal</keyword>
<sequence>MKRYYPFAIILVIALVIIFIAVPKNKKESINPVNEKTEISDSNTFGTEVAGIVSNQTSVETIVQAKQQEIIDDPPKMTDDVLAIVDDAKITKEELDSIFNTMPSQIKEYYKDDKPGFLEELITRQLLLSEAKRQKIYNQEDYKDYLKQNPDKKEDIMVNLLLRKIANSVTLSENDLKDFYNQYKDQLPNKDYESVKERLRPMALEEKQRLKIDEFINKLKTKAKIVRNKK</sequence>
<keyword evidence="5" id="KW-0413">Isomerase</keyword>
<evidence type="ECO:0000256" key="2">
    <source>
        <dbReference type="ARBA" id="ARBA00013194"/>
    </source>
</evidence>
<dbReference type="Gene3D" id="6.10.140.970">
    <property type="match status" value="1"/>
</dbReference>
<proteinExistence type="predicted"/>
<dbReference type="InterPro" id="IPR050245">
    <property type="entry name" value="PrsA_foldase"/>
</dbReference>